<evidence type="ECO:0000256" key="2">
    <source>
        <dbReference type="ARBA" id="ARBA00022801"/>
    </source>
</evidence>
<dbReference type="EMBL" id="QJKJ01010586">
    <property type="protein sequence ID" value="RDX73258.1"/>
    <property type="molecule type" value="Genomic_DNA"/>
</dbReference>
<reference evidence="4" key="1">
    <citation type="submission" date="2018-05" db="EMBL/GenBank/DDBJ databases">
        <title>Draft genome of Mucuna pruriens seed.</title>
        <authorList>
            <person name="Nnadi N.E."/>
            <person name="Vos R."/>
            <person name="Hasami M.H."/>
            <person name="Devisetty U.K."/>
            <person name="Aguiy J.C."/>
        </authorList>
    </citation>
    <scope>NUCLEOTIDE SEQUENCE [LARGE SCALE GENOMIC DNA]</scope>
    <source>
        <strain evidence="4">JCA_2017</strain>
    </source>
</reference>
<dbReference type="GO" id="GO:0046872">
    <property type="term" value="F:metal ion binding"/>
    <property type="evidence" value="ECO:0007669"/>
    <property type="project" value="UniProtKB-KW"/>
</dbReference>
<dbReference type="GO" id="GO:0016787">
    <property type="term" value="F:hydrolase activity"/>
    <property type="evidence" value="ECO:0007669"/>
    <property type="project" value="UniProtKB-KW"/>
</dbReference>
<evidence type="ECO:0000256" key="1">
    <source>
        <dbReference type="ARBA" id="ARBA00022723"/>
    </source>
</evidence>
<dbReference type="InterPro" id="IPR013103">
    <property type="entry name" value="RVT_2"/>
</dbReference>
<gene>
    <name evidence="4" type="ORF">CR513_47160</name>
</gene>
<feature type="domain" description="Reverse transcriptase Ty1/copia-type" evidence="3">
    <location>
        <begin position="377"/>
        <end position="505"/>
    </location>
</feature>
<keyword evidence="2" id="KW-0378">Hydrolase</keyword>
<protein>
    <recommendedName>
        <fullName evidence="3">Reverse transcriptase Ty1/copia-type domain-containing protein</fullName>
    </recommendedName>
</protein>
<name>A0A371F4M2_MUCPR</name>
<dbReference type="Pfam" id="PF07727">
    <property type="entry name" value="RVT_2"/>
    <property type="match status" value="1"/>
</dbReference>
<dbReference type="STRING" id="157652.A0A371F4M2"/>
<dbReference type="PANTHER" id="PTHR42648:SF28">
    <property type="entry name" value="TRANSPOSON-ENCODED PROTEIN WITH RIBONUCLEASE H-LIKE AND RETROVIRUS ZINC FINGER-LIKE DOMAINS"/>
    <property type="match status" value="1"/>
</dbReference>
<proteinExistence type="predicted"/>
<sequence length="613" mass="70709">MFMLQAIWTLCFKLFKKKFATTGEGWTYYQRMPNKATMANCNRLTLEEDNRKGVKIFCNFAIVDYQVSHKRIRHPNSNVLHDMLKSGFLGNEHTSSLNAIYFYCISCKLGKGKILSFPTHHPNVIQPFDIIHGVTLIISHANCKYFVTFIDNYSRFTWVYFLHSKDEVFSTFKFFYAYVQTQFSSKIKIFRFHISKVMFINHTTNGLSSPSLGNESLFSRLFGHSPDYSIVRIFECVCVLYPSSSTRTYQAQCTICSMCFSWLFFSSKGHSMSLEMISSKNIFFFLQHDMTLHSPIIVLSLFSNSLAGPPQDNSLVVAAIRELESATLHHNSRIRKPQKAIETELLALDENQTRDKVSCPLFVKLLGSKFVFFVKLCLDGSIDQYGPDYDETFALVTKMTTVHTLLALVASQSLSLHQMDVKNKFLHDGLKEEVYIKLPYDIHTHSPNIVCKLKCYLYGLKSFATILGFSFTQSGYDPSLFLQRTPKGIAVLLVYVDDIVKCTITLKIFFLNQQKHIQDLIQLARLTNPTLVDTLLEVNVKYKREECDILDHPTLYCKLVSSPIYVTITRLDISFIVHTISKFMQSPQHFYFLAKQQIIKYLCLLKAWFIFSY</sequence>
<comment type="caution">
    <text evidence="4">The sequence shown here is derived from an EMBL/GenBank/DDBJ whole genome shotgun (WGS) entry which is preliminary data.</text>
</comment>
<dbReference type="OrthoDB" id="1706811at2759"/>
<evidence type="ECO:0000313" key="5">
    <source>
        <dbReference type="Proteomes" id="UP000257109"/>
    </source>
</evidence>
<dbReference type="InterPro" id="IPR039537">
    <property type="entry name" value="Retrotran_Ty1/copia-like"/>
</dbReference>
<evidence type="ECO:0000259" key="3">
    <source>
        <dbReference type="Pfam" id="PF07727"/>
    </source>
</evidence>
<keyword evidence="1" id="KW-0479">Metal-binding</keyword>
<accession>A0A371F4M2</accession>
<dbReference type="AlphaFoldDB" id="A0A371F4M2"/>
<evidence type="ECO:0000313" key="4">
    <source>
        <dbReference type="EMBL" id="RDX73258.1"/>
    </source>
</evidence>
<dbReference type="PANTHER" id="PTHR42648">
    <property type="entry name" value="TRANSPOSASE, PUTATIVE-RELATED"/>
    <property type="match status" value="1"/>
</dbReference>
<organism evidence="4 5">
    <name type="scientific">Mucuna pruriens</name>
    <name type="common">Velvet bean</name>
    <name type="synonym">Dolichos pruriens</name>
    <dbReference type="NCBI Taxonomy" id="157652"/>
    <lineage>
        <taxon>Eukaryota</taxon>
        <taxon>Viridiplantae</taxon>
        <taxon>Streptophyta</taxon>
        <taxon>Embryophyta</taxon>
        <taxon>Tracheophyta</taxon>
        <taxon>Spermatophyta</taxon>
        <taxon>Magnoliopsida</taxon>
        <taxon>eudicotyledons</taxon>
        <taxon>Gunneridae</taxon>
        <taxon>Pentapetalae</taxon>
        <taxon>rosids</taxon>
        <taxon>fabids</taxon>
        <taxon>Fabales</taxon>
        <taxon>Fabaceae</taxon>
        <taxon>Papilionoideae</taxon>
        <taxon>50 kb inversion clade</taxon>
        <taxon>NPAAA clade</taxon>
        <taxon>indigoferoid/millettioid clade</taxon>
        <taxon>Phaseoleae</taxon>
        <taxon>Mucuna</taxon>
    </lineage>
</organism>
<dbReference type="SUPFAM" id="SSF53098">
    <property type="entry name" value="Ribonuclease H-like"/>
    <property type="match status" value="1"/>
</dbReference>
<dbReference type="InterPro" id="IPR012337">
    <property type="entry name" value="RNaseH-like_sf"/>
</dbReference>
<feature type="non-terminal residue" evidence="4">
    <location>
        <position position="1"/>
    </location>
</feature>
<dbReference type="Proteomes" id="UP000257109">
    <property type="component" value="Unassembled WGS sequence"/>
</dbReference>
<keyword evidence="5" id="KW-1185">Reference proteome</keyword>